<evidence type="ECO:0000256" key="8">
    <source>
        <dbReference type="RuleBase" id="RU004296"/>
    </source>
</evidence>
<evidence type="ECO:0000256" key="3">
    <source>
        <dbReference type="ARBA" id="ARBA00022729"/>
    </source>
</evidence>
<dbReference type="InterPro" id="IPR008256">
    <property type="entry name" value="Peptidase_S1B"/>
</dbReference>
<dbReference type="InterPro" id="IPR009003">
    <property type="entry name" value="Peptidase_S1_PA"/>
</dbReference>
<reference evidence="9" key="1">
    <citation type="journal article" date="2017" name="Front. Microbiol.">
        <title>Detection and Genetic Environment of Pleuromutilin-Lincosamide-Streptogramin A Resistance Genes in Staphylococci Isolated from Pets.</title>
        <authorList>
            <person name="Deng F."/>
            <person name="Wang H."/>
            <person name="Liao Y."/>
            <person name="Li J."/>
            <person name="Fessler A.T."/>
            <person name="Michael G.B."/>
            <person name="Schwarz S."/>
            <person name="Wang Y."/>
        </authorList>
    </citation>
    <scope>NUCLEOTIDE SEQUENCE</scope>
    <source>
        <strain evidence="9">138N</strain>
    </source>
</reference>
<dbReference type="InterPro" id="IPR008353">
    <property type="entry name" value="Peptidase_S1B_tx"/>
</dbReference>
<dbReference type="AlphaFoldDB" id="A0A1U9X4C3"/>
<dbReference type="PANTHER" id="PTHR15462">
    <property type="entry name" value="SERINE PROTEASE"/>
    <property type="match status" value="1"/>
</dbReference>
<sequence>MKNLKRYILSVVAVLLLSFIALPFEVNAKTDGPSSRVILPKNDRTQITNTTSAHYQSIAFADIGGTSIASGVVVGKNTVLTNKHVVDATNGDASVLKFSPAANGDGNFPAGTFTATDYKVAPGGEDLAVVTVGKNSNGQSIGDAVQAATIADTSSVKKGDDITVTGYPGDKPIATLWESKGNVLSASGSGVSYDLSTYGGNSGSPIFNANNQVIGLHYGGVPDSHNSGVLFNSNVQQFIQSNLK</sequence>
<evidence type="ECO:0000256" key="7">
    <source>
        <dbReference type="PIRSR" id="PIRSR608256-1"/>
    </source>
</evidence>
<evidence type="ECO:0000256" key="5">
    <source>
        <dbReference type="ARBA" id="ARBA00022825"/>
    </source>
</evidence>
<proteinExistence type="inferred from homology"/>
<protein>
    <recommendedName>
        <fullName evidence="8">Serine protease</fullName>
        <ecNumber evidence="8">3.4.21.-</ecNumber>
    </recommendedName>
</protein>
<feature type="active site" description="Charge relay system" evidence="7">
    <location>
        <position position="202"/>
    </location>
</feature>
<evidence type="ECO:0000256" key="6">
    <source>
        <dbReference type="ARBA" id="ARBA00023026"/>
    </source>
</evidence>
<name>A0A1U9X4C3_STAEP</name>
<dbReference type="SMR" id="A0A1U9X4C3"/>
<dbReference type="PRINTS" id="PR00839">
    <property type="entry name" value="V8PROTEASE"/>
</dbReference>
<dbReference type="InterPro" id="IPR000126">
    <property type="entry name" value="V8_ser_AS"/>
</dbReference>
<evidence type="ECO:0000256" key="2">
    <source>
        <dbReference type="ARBA" id="ARBA00022670"/>
    </source>
</evidence>
<dbReference type="EMBL" id="KX712119">
    <property type="protein sequence ID" value="AQY75641.1"/>
    <property type="molecule type" value="Genomic_DNA"/>
</dbReference>
<dbReference type="PRINTS" id="PR01774">
    <property type="entry name" value="EXFOLTOXIN"/>
</dbReference>
<feature type="chain" id="PRO_5010601587" description="Serine protease" evidence="8">
    <location>
        <begin position="29"/>
        <end position="244"/>
    </location>
</feature>
<organism evidence="9">
    <name type="scientific">Staphylococcus epidermidis</name>
    <dbReference type="NCBI Taxonomy" id="1282"/>
    <lineage>
        <taxon>Bacteria</taxon>
        <taxon>Bacillati</taxon>
        <taxon>Bacillota</taxon>
        <taxon>Bacilli</taxon>
        <taxon>Bacillales</taxon>
        <taxon>Staphylococcaceae</taxon>
        <taxon>Staphylococcus</taxon>
    </lineage>
</organism>
<evidence type="ECO:0000256" key="1">
    <source>
        <dbReference type="ARBA" id="ARBA00008764"/>
    </source>
</evidence>
<keyword evidence="2 8" id="KW-0645">Protease</keyword>
<dbReference type="Gene3D" id="2.40.10.10">
    <property type="entry name" value="Trypsin-like serine proteases"/>
    <property type="match status" value="2"/>
</dbReference>
<keyword evidence="6" id="KW-0843">Virulence</keyword>
<keyword evidence="4 8" id="KW-0378">Hydrolase</keyword>
<dbReference type="InterPro" id="IPR043504">
    <property type="entry name" value="Peptidase_S1_PA_chymotrypsin"/>
</dbReference>
<dbReference type="PROSITE" id="PS00672">
    <property type="entry name" value="V8_HIS"/>
    <property type="match status" value="1"/>
</dbReference>
<dbReference type="PANTHER" id="PTHR15462:SF8">
    <property type="entry name" value="SERINE PROTEASE"/>
    <property type="match status" value="1"/>
</dbReference>
<feature type="active site" description="Charge relay system" evidence="7">
    <location>
        <position position="126"/>
    </location>
</feature>
<dbReference type="Pfam" id="PF13365">
    <property type="entry name" value="Trypsin_2"/>
    <property type="match status" value="1"/>
</dbReference>
<dbReference type="InterPro" id="IPR050966">
    <property type="entry name" value="Glutamyl_endopeptidase"/>
</dbReference>
<keyword evidence="3 8" id="KW-0732">Signal</keyword>
<keyword evidence="5 8" id="KW-0720">Serine protease</keyword>
<dbReference type="PROSITE" id="PS00673">
    <property type="entry name" value="V8_SER"/>
    <property type="match status" value="1"/>
</dbReference>
<evidence type="ECO:0000313" key="9">
    <source>
        <dbReference type="EMBL" id="AQY75641.1"/>
    </source>
</evidence>
<dbReference type="SUPFAM" id="SSF50494">
    <property type="entry name" value="Trypsin-like serine proteases"/>
    <property type="match status" value="1"/>
</dbReference>
<accession>A0A1U9X4C3</accession>
<feature type="active site" description="Charge relay system" evidence="7">
    <location>
        <position position="84"/>
    </location>
</feature>
<dbReference type="GO" id="GO:0004252">
    <property type="term" value="F:serine-type endopeptidase activity"/>
    <property type="evidence" value="ECO:0007669"/>
    <property type="project" value="InterPro"/>
</dbReference>
<gene>
    <name evidence="9" type="primary">eMpr</name>
</gene>
<dbReference type="EC" id="3.4.21.-" evidence="8"/>
<evidence type="ECO:0000256" key="4">
    <source>
        <dbReference type="ARBA" id="ARBA00022801"/>
    </source>
</evidence>
<dbReference type="InterPro" id="IPR028301">
    <property type="entry name" value="V8_his_AS"/>
</dbReference>
<dbReference type="GO" id="GO:0006508">
    <property type="term" value="P:proteolysis"/>
    <property type="evidence" value="ECO:0007669"/>
    <property type="project" value="UniProtKB-KW"/>
</dbReference>
<comment type="similarity">
    <text evidence="1 8">Belongs to the peptidase S1B family.</text>
</comment>
<feature type="signal peptide" evidence="8">
    <location>
        <begin position="1"/>
        <end position="28"/>
    </location>
</feature>